<dbReference type="EMBL" id="GAIX01006934">
    <property type="protein sequence ID" value="JAA85626.1"/>
    <property type="molecule type" value="Transcribed_RNA"/>
</dbReference>
<reference evidence="2" key="2">
    <citation type="submission" date="2013-05" db="EMBL/GenBank/DDBJ databases">
        <authorList>
            <person name="Carter J.-M."/>
            <person name="Baker S.C."/>
            <person name="Pink R."/>
            <person name="Carter D.R.F."/>
            <person name="Collins A."/>
            <person name="Tomlin J."/>
            <person name="Gibbs M."/>
            <person name="Breuker C.J."/>
        </authorList>
    </citation>
    <scope>NUCLEOTIDE SEQUENCE</scope>
    <source>
        <tissue evidence="2">Ovary</tissue>
    </source>
</reference>
<evidence type="ECO:0000313" key="2">
    <source>
        <dbReference type="EMBL" id="JAA85626.1"/>
    </source>
</evidence>
<evidence type="ECO:0000256" key="1">
    <source>
        <dbReference type="SAM" id="SignalP"/>
    </source>
</evidence>
<feature type="chain" id="PRO_5004531788" description="Secreted protein" evidence="1">
    <location>
        <begin position="17"/>
        <end position="82"/>
    </location>
</feature>
<dbReference type="AlphaFoldDB" id="S4P292"/>
<keyword evidence="1" id="KW-0732">Signal</keyword>
<accession>S4P292</accession>
<name>S4P292_9NEOP</name>
<feature type="non-terminal residue" evidence="2">
    <location>
        <position position="1"/>
    </location>
</feature>
<feature type="signal peptide" evidence="1">
    <location>
        <begin position="1"/>
        <end position="16"/>
    </location>
</feature>
<organism evidence="2">
    <name type="scientific">Pararge aegeria</name>
    <name type="common">speckled wood butterfly</name>
    <dbReference type="NCBI Taxonomy" id="116150"/>
    <lineage>
        <taxon>Eukaryota</taxon>
        <taxon>Metazoa</taxon>
        <taxon>Ecdysozoa</taxon>
        <taxon>Arthropoda</taxon>
        <taxon>Hexapoda</taxon>
        <taxon>Insecta</taxon>
        <taxon>Pterygota</taxon>
        <taxon>Neoptera</taxon>
        <taxon>Endopterygota</taxon>
        <taxon>Lepidoptera</taxon>
        <taxon>Glossata</taxon>
        <taxon>Ditrysia</taxon>
        <taxon>Papilionoidea</taxon>
        <taxon>Nymphalidae</taxon>
        <taxon>Satyrinae</taxon>
        <taxon>Satyrini</taxon>
        <taxon>Parargina</taxon>
        <taxon>Pararge</taxon>
    </lineage>
</organism>
<evidence type="ECO:0008006" key="3">
    <source>
        <dbReference type="Google" id="ProtNLM"/>
    </source>
</evidence>
<sequence length="82" mass="9378">LLFVFVSCLLITSCTSVAHVSSTEGARIAPKYLRVSFTSNRWRCFKNAHIRKSRRAKLQSNGCITITSDFYIYIIAYPQTKQ</sequence>
<protein>
    <recommendedName>
        <fullName evidence="3">Secreted protein</fullName>
    </recommendedName>
</protein>
<reference evidence="2" key="1">
    <citation type="journal article" date="2013" name="BMC Genomics">
        <title>Unscrambling butterfly oogenesis.</title>
        <authorList>
            <person name="Carter J.M."/>
            <person name="Baker S.C."/>
            <person name="Pink R."/>
            <person name="Carter D.R."/>
            <person name="Collins A."/>
            <person name="Tomlin J."/>
            <person name="Gibbs M."/>
            <person name="Breuker C.J."/>
        </authorList>
    </citation>
    <scope>NUCLEOTIDE SEQUENCE</scope>
    <source>
        <tissue evidence="2">Ovary</tissue>
    </source>
</reference>
<proteinExistence type="predicted"/>